<accession>A0AA97PHG3</accession>
<protein>
    <submittedName>
        <fullName evidence="7">Uncharacterized protein</fullName>
    </submittedName>
</protein>
<keyword evidence="4" id="KW-0472">Membrane</keyword>
<evidence type="ECO:0000256" key="6">
    <source>
        <dbReference type="ARBA" id="ARBA00037847"/>
    </source>
</evidence>
<dbReference type="PANTHER" id="PTHR12265">
    <property type="entry name" value="TRANSMEMBRANE PROTEIN 53"/>
    <property type="match status" value="1"/>
</dbReference>
<gene>
    <name evidence="7" type="ORF">OOU_Y34scaffold00748g21</name>
</gene>
<dbReference type="GO" id="GO:0031965">
    <property type="term" value="C:nuclear membrane"/>
    <property type="evidence" value="ECO:0007669"/>
    <property type="project" value="UniProtKB-SubCell"/>
</dbReference>
<evidence type="ECO:0000256" key="3">
    <source>
        <dbReference type="ARBA" id="ARBA00022989"/>
    </source>
</evidence>
<organism evidence="7">
    <name type="scientific">Pyricularia oryzae (strain Y34)</name>
    <name type="common">Rice blast fungus</name>
    <name type="synonym">Magnaporthe oryzae</name>
    <dbReference type="NCBI Taxonomy" id="1143189"/>
    <lineage>
        <taxon>Eukaryota</taxon>
        <taxon>Fungi</taxon>
        <taxon>Dikarya</taxon>
        <taxon>Ascomycota</taxon>
        <taxon>Pezizomycotina</taxon>
        <taxon>Sordariomycetes</taxon>
        <taxon>Sordariomycetidae</taxon>
        <taxon>Magnaporthales</taxon>
        <taxon>Pyriculariaceae</taxon>
        <taxon>Pyricularia</taxon>
    </lineage>
</organism>
<dbReference type="EMBL" id="JH793765">
    <property type="protein sequence ID" value="ELQ34702.1"/>
    <property type="molecule type" value="Genomic_DNA"/>
</dbReference>
<evidence type="ECO:0000256" key="2">
    <source>
        <dbReference type="ARBA" id="ARBA00022692"/>
    </source>
</evidence>
<evidence type="ECO:0000256" key="4">
    <source>
        <dbReference type="ARBA" id="ARBA00023136"/>
    </source>
</evidence>
<sequence>MLRMMTHFKMPSNSFLFSVGSPRANSAQATLTDELQLVIFRLQACWPSTLVLLIRTVFPDLALRSFVTLRARLQRARDADAIASILTPASAAEGWRKEVLLHFFSHGGSNIAIQLLTSTIPSVLRNRLGFVVFDSCPGDASFDKAYRTALVSLPPSLSPSLRRVGTASTYCLVLAVQAVQNAGLMSSVRELRAELNSASLIGEDVRRLYLFSAGDVMVGVDDVVSHAREAQSRIGEDKVGAVLFQTAPHCALIVEDADRYWGAIVDAWEGNVKLPPVPEGTEAEIRARL</sequence>
<dbReference type="Pfam" id="PF05705">
    <property type="entry name" value="DUF829"/>
    <property type="match status" value="1"/>
</dbReference>
<proteinExistence type="predicted"/>
<dbReference type="AlphaFoldDB" id="A0AA97PHG3"/>
<comment type="subcellular location">
    <subcellularLocation>
        <location evidence="6">Endomembrane system</location>
        <topology evidence="6">Single-pass membrane protein</topology>
    </subcellularLocation>
    <subcellularLocation>
        <location evidence="1">Nucleus membrane</location>
    </subcellularLocation>
</comment>
<evidence type="ECO:0000313" key="7">
    <source>
        <dbReference type="EMBL" id="ELQ34702.1"/>
    </source>
</evidence>
<dbReference type="PANTHER" id="PTHR12265:SF30">
    <property type="entry name" value="TRANSMEMBRANE PROTEIN 53"/>
    <property type="match status" value="1"/>
</dbReference>
<keyword evidence="3" id="KW-1133">Transmembrane helix</keyword>
<dbReference type="InterPro" id="IPR008547">
    <property type="entry name" value="DUF829_TMEM53"/>
</dbReference>
<evidence type="ECO:0000256" key="1">
    <source>
        <dbReference type="ARBA" id="ARBA00004126"/>
    </source>
</evidence>
<keyword evidence="2" id="KW-0812">Transmembrane</keyword>
<name>A0AA97PHG3_PYRO3</name>
<dbReference type="Proteomes" id="UP000011086">
    <property type="component" value="Unassembled WGS sequence"/>
</dbReference>
<keyword evidence="5" id="KW-0539">Nucleus</keyword>
<evidence type="ECO:0000256" key="5">
    <source>
        <dbReference type="ARBA" id="ARBA00023242"/>
    </source>
</evidence>
<reference evidence="7" key="1">
    <citation type="journal article" date="2012" name="PLoS Genet.">
        <title>Comparative analysis of the genomes of two field isolates of the rice blast fungus Magnaporthe oryzae.</title>
        <authorList>
            <person name="Xue M."/>
            <person name="Yang J."/>
            <person name="Li Z."/>
            <person name="Hu S."/>
            <person name="Yao N."/>
            <person name="Dean R.A."/>
            <person name="Zhao W."/>
            <person name="Shen M."/>
            <person name="Zhang H."/>
            <person name="Li C."/>
            <person name="Liu L."/>
            <person name="Cao L."/>
            <person name="Xu X."/>
            <person name="Xing Y."/>
            <person name="Hsiang T."/>
            <person name="Zhang Z."/>
            <person name="Xu J.R."/>
            <person name="Peng Y.L."/>
        </authorList>
    </citation>
    <scope>NUCLEOTIDE SEQUENCE</scope>
    <source>
        <strain evidence="7">Y34</strain>
    </source>
</reference>